<evidence type="ECO:0000313" key="4">
    <source>
        <dbReference type="Proteomes" id="UP000247498"/>
    </source>
</evidence>
<dbReference type="Proteomes" id="UP000247498">
    <property type="component" value="Unassembled WGS sequence"/>
</dbReference>
<dbReference type="InterPro" id="IPR010099">
    <property type="entry name" value="SDR39U1"/>
</dbReference>
<dbReference type="InterPro" id="IPR036291">
    <property type="entry name" value="NAD(P)-bd_dom_sf"/>
</dbReference>
<dbReference type="OrthoDB" id="276721at2759"/>
<protein>
    <submittedName>
        <fullName evidence="3">Epimerase chloroplastic-like</fullName>
    </submittedName>
</protein>
<dbReference type="Pfam" id="PF08338">
    <property type="entry name" value="DUF1731"/>
    <property type="match status" value="1"/>
</dbReference>
<feature type="non-terminal residue" evidence="3">
    <location>
        <position position="1"/>
    </location>
</feature>
<dbReference type="NCBIfam" id="TIGR01777">
    <property type="entry name" value="yfcH"/>
    <property type="match status" value="1"/>
</dbReference>
<dbReference type="Pfam" id="PF01370">
    <property type="entry name" value="Epimerase"/>
    <property type="match status" value="1"/>
</dbReference>
<dbReference type="InterPro" id="IPR013549">
    <property type="entry name" value="DUF1731"/>
</dbReference>
<reference evidence="3 4" key="1">
    <citation type="journal article" date="2018" name="Sci. Rep.">
        <title>Raphidocelis subcapitata (=Pseudokirchneriella subcapitata) provides an insight into genome evolution and environmental adaptations in the Sphaeropleales.</title>
        <authorList>
            <person name="Suzuki S."/>
            <person name="Yamaguchi H."/>
            <person name="Nakajima N."/>
            <person name="Kawachi M."/>
        </authorList>
    </citation>
    <scope>NUCLEOTIDE SEQUENCE [LARGE SCALE GENOMIC DNA]</scope>
    <source>
        <strain evidence="3 4">NIES-35</strain>
    </source>
</reference>
<dbReference type="Gene3D" id="3.40.50.720">
    <property type="entry name" value="NAD(P)-binding Rossmann-like Domain"/>
    <property type="match status" value="1"/>
</dbReference>
<dbReference type="InterPro" id="IPR001509">
    <property type="entry name" value="Epimerase_deHydtase"/>
</dbReference>
<proteinExistence type="predicted"/>
<feature type="domain" description="DUF1731" evidence="2">
    <location>
        <begin position="182"/>
        <end position="228"/>
    </location>
</feature>
<evidence type="ECO:0000259" key="1">
    <source>
        <dbReference type="Pfam" id="PF01370"/>
    </source>
</evidence>
<dbReference type="FunCoup" id="A0A2V0PK95">
    <property type="interactions" value="1054"/>
</dbReference>
<dbReference type="PANTHER" id="PTHR11092:SF0">
    <property type="entry name" value="EPIMERASE FAMILY PROTEIN SDR39U1"/>
    <property type="match status" value="1"/>
</dbReference>
<name>A0A2V0PK95_9CHLO</name>
<sequence length="230" mass="24496">WTPDIKRQIKTSRIDTTTKIAAAISAAPEGQRPKVFLSSSAVGYYGTSSTGSFTEDSPAGVDYLAAVCAEWEAAAQKARGGGGVPPGVRVVLVRTGIVLARDGGVLARMLPIFELFAGGPLGTGKQWMSWIHRDDLVDLMIEMLRNPAYSGAYNGTAPKPVTMAQLCSSVGGVLGRPSWLPVPDFALNTLLGEGASVVLEGQKVLPSRTQQQGFRFKYSEIDSALRQLLK</sequence>
<dbReference type="STRING" id="307507.A0A2V0PK95"/>
<evidence type="ECO:0000259" key="2">
    <source>
        <dbReference type="Pfam" id="PF08338"/>
    </source>
</evidence>
<evidence type="ECO:0000313" key="3">
    <source>
        <dbReference type="EMBL" id="GBG00232.1"/>
    </source>
</evidence>
<dbReference type="InParanoid" id="A0A2V0PK95"/>
<gene>
    <name evidence="3" type="ORF">Rsub_13146</name>
</gene>
<feature type="domain" description="NAD-dependent epimerase/dehydratase" evidence="1">
    <location>
        <begin position="14"/>
        <end position="149"/>
    </location>
</feature>
<organism evidence="3 4">
    <name type="scientific">Raphidocelis subcapitata</name>
    <dbReference type="NCBI Taxonomy" id="307507"/>
    <lineage>
        <taxon>Eukaryota</taxon>
        <taxon>Viridiplantae</taxon>
        <taxon>Chlorophyta</taxon>
        <taxon>core chlorophytes</taxon>
        <taxon>Chlorophyceae</taxon>
        <taxon>CS clade</taxon>
        <taxon>Sphaeropleales</taxon>
        <taxon>Selenastraceae</taxon>
        <taxon>Raphidocelis</taxon>
    </lineage>
</organism>
<dbReference type="EMBL" id="BDRX01000202">
    <property type="protein sequence ID" value="GBG00232.1"/>
    <property type="molecule type" value="Genomic_DNA"/>
</dbReference>
<keyword evidence="4" id="KW-1185">Reference proteome</keyword>
<dbReference type="PANTHER" id="PTHR11092">
    <property type="entry name" value="SUGAR NUCLEOTIDE EPIMERASE RELATED"/>
    <property type="match status" value="1"/>
</dbReference>
<dbReference type="SUPFAM" id="SSF51735">
    <property type="entry name" value="NAD(P)-binding Rossmann-fold domains"/>
    <property type="match status" value="1"/>
</dbReference>
<comment type="caution">
    <text evidence="3">The sequence shown here is derived from an EMBL/GenBank/DDBJ whole genome shotgun (WGS) entry which is preliminary data.</text>
</comment>
<dbReference type="AlphaFoldDB" id="A0A2V0PK95"/>
<accession>A0A2V0PK95</accession>